<sequence>MFSGCEIKRDALGADNEIRVICSEIDKPIIRKYLSAIFTDTVYTPQPEPYYHLKFSDPDAYNSLKAQSQVVVAAVNRDPGNPGYQLMKRLLTKSQFEETENNDPILIARDLNAKNQLFMIVNGQSEEHVMRTAQSKRNRIRKHFFDLFKERQKRFLFSETRNKKLEESILETHGWRIKIPWGWEMIRNSPDSNFVWIGREMPFQWVSVNWHEGNLVDDELSVGNFIWSWPSTYYGFVQFNHYKFKLNNVKFRNHNAWLAEGIWETIDLKESKGGPFSSYLFYDEKNDRTYHLNFLVHSPGNDKSIYMRQMEMIIKTFSAHQ</sequence>
<dbReference type="InterPro" id="IPR032286">
    <property type="entry name" value="DUF4837"/>
</dbReference>
<gene>
    <name evidence="1" type="ORF">METZ01_LOCUS206047</name>
</gene>
<proteinExistence type="predicted"/>
<protein>
    <recommendedName>
        <fullName evidence="2">DUF4837 domain-containing protein</fullName>
    </recommendedName>
</protein>
<organism evidence="1">
    <name type="scientific">marine metagenome</name>
    <dbReference type="NCBI Taxonomy" id="408172"/>
    <lineage>
        <taxon>unclassified sequences</taxon>
        <taxon>metagenomes</taxon>
        <taxon>ecological metagenomes</taxon>
    </lineage>
</organism>
<accession>A0A382ET88</accession>
<dbReference type="Pfam" id="PF16125">
    <property type="entry name" value="DUF4837"/>
    <property type="match status" value="2"/>
</dbReference>
<evidence type="ECO:0000313" key="1">
    <source>
        <dbReference type="EMBL" id="SVB53193.1"/>
    </source>
</evidence>
<name>A0A382ET88_9ZZZZ</name>
<dbReference type="AlphaFoldDB" id="A0A382ET88"/>
<dbReference type="EMBL" id="UINC01045891">
    <property type="protein sequence ID" value="SVB53193.1"/>
    <property type="molecule type" value="Genomic_DNA"/>
</dbReference>
<reference evidence="1" key="1">
    <citation type="submission" date="2018-05" db="EMBL/GenBank/DDBJ databases">
        <authorList>
            <person name="Lanie J.A."/>
            <person name="Ng W.-L."/>
            <person name="Kazmierczak K.M."/>
            <person name="Andrzejewski T.M."/>
            <person name="Davidsen T.M."/>
            <person name="Wayne K.J."/>
            <person name="Tettelin H."/>
            <person name="Glass J.I."/>
            <person name="Rusch D."/>
            <person name="Podicherti R."/>
            <person name="Tsui H.-C.T."/>
            <person name="Winkler M.E."/>
        </authorList>
    </citation>
    <scope>NUCLEOTIDE SEQUENCE</scope>
</reference>
<evidence type="ECO:0008006" key="2">
    <source>
        <dbReference type="Google" id="ProtNLM"/>
    </source>
</evidence>